<proteinExistence type="predicted"/>
<dbReference type="PANTHER" id="PTHR34071">
    <property type="entry name" value="5-NITROIMIDAZOLE ANTIBIOTICS RESISTANCE PROTEIN, NIMA-FAMILY-RELATED PROTEIN-RELATED"/>
    <property type="match status" value="1"/>
</dbReference>
<dbReference type="Gene3D" id="2.30.110.10">
    <property type="entry name" value="Electron Transport, Fmn-binding Protein, Chain A"/>
    <property type="match status" value="1"/>
</dbReference>
<name>A0ABV6UX73_9ACTN</name>
<dbReference type="PANTHER" id="PTHR34071:SF2">
    <property type="entry name" value="FLAVIN-NUCLEOTIDE-BINDING PROTEIN"/>
    <property type="match status" value="1"/>
</dbReference>
<dbReference type="Proteomes" id="UP001592528">
    <property type="component" value="Unassembled WGS sequence"/>
</dbReference>
<dbReference type="EMBL" id="JBHEZZ010000026">
    <property type="protein sequence ID" value="MFC1406067.1"/>
    <property type="molecule type" value="Genomic_DNA"/>
</dbReference>
<accession>A0ABV6UX73</accession>
<dbReference type="RefSeq" id="WP_030262869.1">
    <property type="nucleotide sequence ID" value="NZ_JBHEZZ010000026.1"/>
</dbReference>
<keyword evidence="1" id="KW-0560">Oxidoreductase</keyword>
<comment type="caution">
    <text evidence="1">The sequence shown here is derived from an EMBL/GenBank/DDBJ whole genome shotgun (WGS) entry which is preliminary data.</text>
</comment>
<dbReference type="InterPro" id="IPR012349">
    <property type="entry name" value="Split_barrel_FMN-bd"/>
</dbReference>
<evidence type="ECO:0000313" key="2">
    <source>
        <dbReference type="Proteomes" id="UP001592528"/>
    </source>
</evidence>
<dbReference type="InterPro" id="IPR024747">
    <property type="entry name" value="Pyridox_Oxase-rel"/>
</dbReference>
<evidence type="ECO:0000313" key="1">
    <source>
        <dbReference type="EMBL" id="MFC1406067.1"/>
    </source>
</evidence>
<dbReference type="GO" id="GO:0016491">
    <property type="term" value="F:oxidoreductase activity"/>
    <property type="evidence" value="ECO:0007669"/>
    <property type="project" value="UniProtKB-KW"/>
</dbReference>
<dbReference type="SUPFAM" id="SSF50475">
    <property type="entry name" value="FMN-binding split barrel"/>
    <property type="match status" value="1"/>
</dbReference>
<organism evidence="1 2">
    <name type="scientific">Streptacidiphilus cavernicola</name>
    <dbReference type="NCBI Taxonomy" id="3342716"/>
    <lineage>
        <taxon>Bacteria</taxon>
        <taxon>Bacillati</taxon>
        <taxon>Actinomycetota</taxon>
        <taxon>Actinomycetes</taxon>
        <taxon>Kitasatosporales</taxon>
        <taxon>Streptomycetaceae</taxon>
        <taxon>Streptacidiphilus</taxon>
    </lineage>
</organism>
<protein>
    <submittedName>
        <fullName evidence="1">Pyridoxamine 5'-phosphate oxidase family protein</fullName>
        <ecNumber evidence="1">1.-.-.-</ecNumber>
    </submittedName>
</protein>
<gene>
    <name evidence="1" type="ORF">ACEZDJ_32710</name>
</gene>
<keyword evidence="2" id="KW-1185">Reference proteome</keyword>
<dbReference type="EC" id="1.-.-.-" evidence="1"/>
<dbReference type="Pfam" id="PF12900">
    <property type="entry name" value="Pyridox_ox_2"/>
    <property type="match status" value="1"/>
</dbReference>
<sequence length="210" mass="22980">MLSTTHRTRLNRAKERGLTDRTDLYSVLDAGMVCHLGVIIDDGPVVIPTGYGRIEDTLYLHGSSGARSLRTGGQVCVTVTHLDGVVLARSVFNHSMNYRSAMIYGEARRVEDPAERLAGLRAITDQLAPGQWEATRQPNARELAATLVLAVPLAEASVKVRTGAPLDEEEDYALAVWAGVLPRTEIWGPLQPDPRLEDGIPVPEHLRARQ</sequence>
<reference evidence="1 2" key="1">
    <citation type="submission" date="2024-09" db="EMBL/GenBank/DDBJ databases">
        <authorList>
            <person name="Lee S.D."/>
        </authorList>
    </citation>
    <scope>NUCLEOTIDE SEQUENCE [LARGE SCALE GENOMIC DNA]</scope>
    <source>
        <strain evidence="1 2">N1-5</strain>
    </source>
</reference>